<dbReference type="InterPro" id="IPR006439">
    <property type="entry name" value="HAD-SF_hydro_IA"/>
</dbReference>
<feature type="binding site" evidence="4">
    <location>
        <position position="15"/>
    </location>
    <ligand>
        <name>Mg(2+)</name>
        <dbReference type="ChEBI" id="CHEBI:18420"/>
    </ligand>
</feature>
<feature type="binding site" evidence="4">
    <location>
        <position position="13"/>
    </location>
    <ligand>
        <name>Mg(2+)</name>
        <dbReference type="ChEBI" id="CHEBI:18420"/>
    </ligand>
</feature>
<name>A0ABD4XJV0_WEIPA</name>
<dbReference type="InterPro" id="IPR010976">
    <property type="entry name" value="B-phosphoglucomutase_hydrolase"/>
</dbReference>
<dbReference type="GO" id="GO:0016791">
    <property type="term" value="F:phosphatase activity"/>
    <property type="evidence" value="ECO:0007669"/>
    <property type="project" value="UniProtKB-ARBA"/>
</dbReference>
<dbReference type="PANTHER" id="PTHR43481:SF4">
    <property type="entry name" value="GLYCEROL-1-PHOSPHATE PHOSPHOHYDROLASE 1-RELATED"/>
    <property type="match status" value="1"/>
</dbReference>
<feature type="binding site" evidence="3">
    <location>
        <begin position="120"/>
        <end position="124"/>
    </location>
    <ligand>
        <name>substrate</name>
    </ligand>
</feature>
<dbReference type="Gene3D" id="1.10.150.240">
    <property type="entry name" value="Putative phosphatase, domain 2"/>
    <property type="match status" value="1"/>
</dbReference>
<dbReference type="RefSeq" id="WP_277362383.1">
    <property type="nucleotide sequence ID" value="NZ_JAANXN010000009.1"/>
</dbReference>
<keyword evidence="4" id="KW-0460">Magnesium</keyword>
<dbReference type="NCBIfam" id="TIGR01509">
    <property type="entry name" value="HAD-SF-IA-v3"/>
    <property type="match status" value="1"/>
</dbReference>
<dbReference type="SUPFAM" id="SSF56784">
    <property type="entry name" value="HAD-like"/>
    <property type="match status" value="1"/>
</dbReference>
<evidence type="ECO:0000313" key="6">
    <source>
        <dbReference type="EMBL" id="MDF8371451.1"/>
    </source>
</evidence>
<feature type="binding site" evidence="3">
    <location>
        <position position="29"/>
    </location>
    <ligand>
        <name>substrate</name>
    </ligand>
</feature>
<organism evidence="6 7">
    <name type="scientific">Weissella paramesenteroides</name>
    <name type="common">Leuconostoc paramesenteroides</name>
    <dbReference type="NCBI Taxonomy" id="1249"/>
    <lineage>
        <taxon>Bacteria</taxon>
        <taxon>Bacillati</taxon>
        <taxon>Bacillota</taxon>
        <taxon>Bacilli</taxon>
        <taxon>Lactobacillales</taxon>
        <taxon>Lactobacillaceae</taxon>
        <taxon>Weissella</taxon>
    </lineage>
</organism>
<dbReference type="SFLD" id="SFLDG01135">
    <property type="entry name" value="C1.5.6:_HAD__Beta-PGM__Phospha"/>
    <property type="match status" value="1"/>
</dbReference>
<comment type="cofactor">
    <cofactor evidence="4">
        <name>Mg(2+)</name>
        <dbReference type="ChEBI" id="CHEBI:18420"/>
    </cofactor>
    <text evidence="4">Binds 2 magnesium ions per subunit.</text>
</comment>
<dbReference type="InterPro" id="IPR036412">
    <property type="entry name" value="HAD-like_sf"/>
</dbReference>
<dbReference type="InterPro" id="IPR010972">
    <property type="entry name" value="Beta-PGM"/>
</dbReference>
<feature type="active site" description="Nucleophile" evidence="2">
    <location>
        <position position="13"/>
    </location>
</feature>
<evidence type="ECO:0000313" key="7">
    <source>
        <dbReference type="Proteomes" id="UP001215461"/>
    </source>
</evidence>
<feature type="active site" description="Proton donor/acceptor" evidence="2">
    <location>
        <position position="15"/>
    </location>
</feature>
<feature type="binding site" evidence="3">
    <location>
        <position position="151"/>
    </location>
    <ligand>
        <name>substrate</name>
    </ligand>
</feature>
<gene>
    <name evidence="6" type="primary">pgmB</name>
    <name evidence="6" type="ORF">G9403_07315</name>
</gene>
<dbReference type="InterPro" id="IPR023214">
    <property type="entry name" value="HAD_sf"/>
</dbReference>
<dbReference type="Pfam" id="PF00702">
    <property type="entry name" value="Hydrolase"/>
    <property type="match status" value="1"/>
</dbReference>
<evidence type="ECO:0000256" key="4">
    <source>
        <dbReference type="PIRSR" id="PIRSR610972-3"/>
    </source>
</evidence>
<dbReference type="NCBIfam" id="TIGR01990">
    <property type="entry name" value="bPGM"/>
    <property type="match status" value="1"/>
</dbReference>
<dbReference type="GO" id="GO:0008801">
    <property type="term" value="F:beta-phosphoglucomutase activity"/>
    <property type="evidence" value="ECO:0007669"/>
    <property type="project" value="UniProtKB-EC"/>
</dbReference>
<dbReference type="CDD" id="cd02598">
    <property type="entry name" value="HAD_BPGM"/>
    <property type="match status" value="1"/>
</dbReference>
<dbReference type="Proteomes" id="UP001215461">
    <property type="component" value="Unassembled WGS sequence"/>
</dbReference>
<reference evidence="6 7" key="1">
    <citation type="submission" date="2020-03" db="EMBL/GenBank/DDBJ databases">
        <title>Comparative genomics of Weissella paramesenteroides.</title>
        <authorList>
            <person name="Kant R."/>
            <person name="Takala T."/>
            <person name="Saris P."/>
        </authorList>
    </citation>
    <scope>NUCLEOTIDE SEQUENCE [LARGE SCALE GENOMIC DNA]</scope>
    <source>
        <strain evidence="6 7">SJ27-4</strain>
    </source>
</reference>
<feature type="binding site" evidence="4">
    <location>
        <position position="176"/>
    </location>
    <ligand>
        <name>Mg(2+)</name>
        <dbReference type="ChEBI" id="CHEBI:18420"/>
    </ligand>
</feature>
<evidence type="ECO:0000256" key="3">
    <source>
        <dbReference type="PIRSR" id="PIRSR610972-2"/>
    </source>
</evidence>
<dbReference type="NCBIfam" id="TIGR02009">
    <property type="entry name" value="PGMB-YQAB-SF"/>
    <property type="match status" value="1"/>
</dbReference>
<dbReference type="InterPro" id="IPR023198">
    <property type="entry name" value="PGP-like_dom2"/>
</dbReference>
<dbReference type="SFLD" id="SFLDG01129">
    <property type="entry name" value="C1.5:_HAD__Beta-PGM__Phosphata"/>
    <property type="match status" value="1"/>
</dbReference>
<protein>
    <submittedName>
        <fullName evidence="6">Beta-phosphoglucomutase</fullName>
        <ecNumber evidence="6">5.4.2.6</ecNumber>
    </submittedName>
</protein>
<comment type="similarity">
    <text evidence="1">Belongs to the HAD-like hydrolase superfamily. CbbY/CbbZ/Gph/YieH family.</text>
</comment>
<proteinExistence type="inferred from homology"/>
<evidence type="ECO:0000256" key="2">
    <source>
        <dbReference type="PIRSR" id="PIRSR610972-1"/>
    </source>
</evidence>
<feature type="site" description="Important for catalytic activity and assists the phosphoryl transfer reaction to Asp8 by balancing charge and orienting the reacting groups" evidence="5">
    <location>
        <position position="151"/>
    </location>
</feature>
<feature type="binding site" evidence="3">
    <location>
        <position position="56"/>
    </location>
    <ligand>
        <name>substrate</name>
    </ligand>
</feature>
<feature type="binding site" evidence="3">
    <location>
        <begin position="13"/>
        <end position="15"/>
    </location>
    <ligand>
        <name>substrate</name>
    </ligand>
</feature>
<dbReference type="AlphaFoldDB" id="A0ABD4XJV0"/>
<evidence type="ECO:0000256" key="1">
    <source>
        <dbReference type="ARBA" id="ARBA00006171"/>
    </source>
</evidence>
<comment type="caution">
    <text evidence="6">The sequence shown here is derived from an EMBL/GenBank/DDBJ whole genome shotgun (WGS) entry which is preliminary data.</text>
</comment>
<feature type="binding site" evidence="3">
    <location>
        <position position="82"/>
    </location>
    <ligand>
        <name>substrate</name>
    </ligand>
</feature>
<sequence>MSDFDVIKGFAFDMDGVLADTARFHTIAWRKIADEVGTTWTKELEEGLKGIDRMGSLALIIAAGGHENEYDQTAREALAEKKNTNYRELISKLTPADILPGMQNFLDELKAEDYQLSVASASKNAPFIIERLGLDDYFKAVVDPASVSAGKPDPAIFSAAAAVLNLKPEQVIGLEDSAAGIKSINGAGEISVGIGDATVLAEADVNFDQTADVTLNAIKEALVKK</sequence>
<feature type="site" description="Important for catalytic activity and assists the phosphoryl transfer reaction to Asp8 by balancing charge and orienting the reacting groups" evidence="5">
    <location>
        <position position="120"/>
    </location>
</feature>
<dbReference type="EMBL" id="JAANXN010000009">
    <property type="protein sequence ID" value="MDF8371451.1"/>
    <property type="molecule type" value="Genomic_DNA"/>
</dbReference>
<keyword evidence="4" id="KW-0479">Metal-binding</keyword>
<accession>A0ABD4XJV0</accession>
<dbReference type="InterPro" id="IPR051806">
    <property type="entry name" value="HAD-like_SPP"/>
</dbReference>
<keyword evidence="6" id="KW-0413">Isomerase</keyword>
<dbReference type="EC" id="5.4.2.6" evidence="6"/>
<dbReference type="SFLD" id="SFLDS00003">
    <property type="entry name" value="Haloacid_Dehalogenase"/>
    <property type="match status" value="1"/>
</dbReference>
<dbReference type="PRINTS" id="PR00413">
    <property type="entry name" value="HADHALOGNASE"/>
</dbReference>
<dbReference type="PANTHER" id="PTHR43481">
    <property type="entry name" value="FRUCTOSE-1-PHOSPHATE PHOSPHATASE"/>
    <property type="match status" value="1"/>
</dbReference>
<feature type="binding site" evidence="3">
    <location>
        <begin position="48"/>
        <end position="53"/>
    </location>
    <ligand>
        <name>substrate</name>
    </ligand>
</feature>
<evidence type="ECO:0000256" key="5">
    <source>
        <dbReference type="PIRSR" id="PIRSR610972-4"/>
    </source>
</evidence>
<dbReference type="Gene3D" id="3.40.50.1000">
    <property type="entry name" value="HAD superfamily/HAD-like"/>
    <property type="match status" value="1"/>
</dbReference>
<dbReference type="SFLD" id="SFLDF00046">
    <property type="entry name" value="beta-phosphoglucomutase"/>
    <property type="match status" value="1"/>
</dbReference>
<feature type="binding site" evidence="4">
    <location>
        <position position="175"/>
    </location>
    <ligand>
        <name>Mg(2+)</name>
        <dbReference type="ChEBI" id="CHEBI:18420"/>
    </ligand>
</feature>